<dbReference type="GO" id="GO:0008810">
    <property type="term" value="F:cellulase activity"/>
    <property type="evidence" value="ECO:0007669"/>
    <property type="project" value="UniProtKB-EC"/>
</dbReference>
<feature type="chain" id="PRO_5039655067" description="cellulase" evidence="9">
    <location>
        <begin position="23"/>
        <end position="479"/>
    </location>
</feature>
<dbReference type="EC" id="3.2.1.4" evidence="3"/>
<evidence type="ECO:0000313" key="12">
    <source>
        <dbReference type="Proteomes" id="UP001085076"/>
    </source>
</evidence>
<dbReference type="OrthoDB" id="10257085at2759"/>
<dbReference type="AlphaFoldDB" id="A0A9D5CPF7"/>
<keyword evidence="6" id="KW-0119">Carbohydrate metabolism</keyword>
<dbReference type="FunFam" id="1.50.10.10:FF:000020">
    <property type="entry name" value="Endoglucanase"/>
    <property type="match status" value="1"/>
</dbReference>
<evidence type="ECO:0000259" key="10">
    <source>
        <dbReference type="Pfam" id="PF00759"/>
    </source>
</evidence>
<dbReference type="InterPro" id="IPR008928">
    <property type="entry name" value="6-hairpin_glycosidase_sf"/>
</dbReference>
<name>A0A9D5CPF7_9LILI</name>
<reference evidence="11" key="1">
    <citation type="submission" date="2021-03" db="EMBL/GenBank/DDBJ databases">
        <authorList>
            <person name="Li Z."/>
            <person name="Yang C."/>
        </authorList>
    </citation>
    <scope>NUCLEOTIDE SEQUENCE</scope>
    <source>
        <strain evidence="11">Dzin_1.0</strain>
        <tissue evidence="11">Leaf</tissue>
    </source>
</reference>
<evidence type="ECO:0000256" key="2">
    <source>
        <dbReference type="ARBA" id="ARBA00007072"/>
    </source>
</evidence>
<keyword evidence="12" id="KW-1185">Reference proteome</keyword>
<comment type="similarity">
    <text evidence="2">Belongs to the glycosyl hydrolase 9 (cellulase E) family.</text>
</comment>
<dbReference type="Gene3D" id="1.50.10.10">
    <property type="match status" value="1"/>
</dbReference>
<evidence type="ECO:0000256" key="3">
    <source>
        <dbReference type="ARBA" id="ARBA00012601"/>
    </source>
</evidence>
<keyword evidence="7" id="KW-0326">Glycosidase</keyword>
<evidence type="ECO:0000256" key="8">
    <source>
        <dbReference type="ARBA" id="ARBA00023326"/>
    </source>
</evidence>
<evidence type="ECO:0000256" key="1">
    <source>
        <dbReference type="ARBA" id="ARBA00000966"/>
    </source>
</evidence>
<evidence type="ECO:0000313" key="11">
    <source>
        <dbReference type="EMBL" id="KAJ0977226.1"/>
    </source>
</evidence>
<sequence length="479" mass="53476">MACKLLFLQLLWCSFLLVLVHGNPNYGDALEKSILFFEGQRSGELPPDQRITWRSHSGLTDGSQANVTLTGGYYDGGDNVKFSFPMAFTVTMLAWSIIEHGESMDCQLDNARAALRWGSDYLLKTATAAPGKLFVGVGDPNAEQECWERPEDMDTPRTVYSVSNEYPGSDVAGETAAALAAASIVFQKEDHDYSKQLMKVAKKVMKFAVKYKGNYSDVPGSPMCTFYCSYSGFQDELFWGSSWLFLATKKKFYFKYLDTLGFKNKSTDFFSWDDKLAGAQILLSTRGRSYYRTEAEDFMCRILPNSPSSTTNYTKGGLMFKLEPTNLQYVTSITFLISTYAKYMASSNHNFYCGDILVTAESLRTLAKKQVDYILGENPMNLSYMVGYGERFPQQIYHRSSSIPSMNSHPSHVTCEAGFEYLKSNYSNPNILIGAVVGGPDQNDAYLDVREDKAHTEPTTYINAPLVGSLAYLAGIYGC</sequence>
<keyword evidence="8" id="KW-0624">Polysaccharide degradation</keyword>
<dbReference type="Pfam" id="PF00759">
    <property type="entry name" value="Glyco_hydro_9"/>
    <property type="match status" value="1"/>
</dbReference>
<protein>
    <recommendedName>
        <fullName evidence="3">cellulase</fullName>
        <ecNumber evidence="3">3.2.1.4</ecNumber>
    </recommendedName>
</protein>
<gene>
    <name evidence="11" type="ORF">J5N97_012700</name>
</gene>
<dbReference type="GO" id="GO:0030245">
    <property type="term" value="P:cellulose catabolic process"/>
    <property type="evidence" value="ECO:0007669"/>
    <property type="project" value="UniProtKB-KW"/>
</dbReference>
<reference evidence="11" key="2">
    <citation type="journal article" date="2022" name="Hortic Res">
        <title>The genome of Dioscorea zingiberensis sheds light on the biosynthesis, origin and evolution of the medicinally important diosgenin saponins.</title>
        <authorList>
            <person name="Li Y."/>
            <person name="Tan C."/>
            <person name="Li Z."/>
            <person name="Guo J."/>
            <person name="Li S."/>
            <person name="Chen X."/>
            <person name="Wang C."/>
            <person name="Dai X."/>
            <person name="Yang H."/>
            <person name="Song W."/>
            <person name="Hou L."/>
            <person name="Xu J."/>
            <person name="Tong Z."/>
            <person name="Xu A."/>
            <person name="Yuan X."/>
            <person name="Wang W."/>
            <person name="Yang Q."/>
            <person name="Chen L."/>
            <person name="Sun Z."/>
            <person name="Wang K."/>
            <person name="Pan B."/>
            <person name="Chen J."/>
            <person name="Bao Y."/>
            <person name="Liu F."/>
            <person name="Qi X."/>
            <person name="Gang D.R."/>
            <person name="Wen J."/>
            <person name="Li J."/>
        </authorList>
    </citation>
    <scope>NUCLEOTIDE SEQUENCE</scope>
    <source>
        <strain evidence="11">Dzin_1.0</strain>
    </source>
</reference>
<comment type="caution">
    <text evidence="11">The sequence shown here is derived from an EMBL/GenBank/DDBJ whole genome shotgun (WGS) entry which is preliminary data.</text>
</comment>
<dbReference type="Proteomes" id="UP001085076">
    <property type="component" value="Miscellaneous, Linkage group lg03"/>
</dbReference>
<evidence type="ECO:0000256" key="5">
    <source>
        <dbReference type="ARBA" id="ARBA00023001"/>
    </source>
</evidence>
<evidence type="ECO:0000256" key="9">
    <source>
        <dbReference type="SAM" id="SignalP"/>
    </source>
</evidence>
<organism evidence="11 12">
    <name type="scientific">Dioscorea zingiberensis</name>
    <dbReference type="NCBI Taxonomy" id="325984"/>
    <lineage>
        <taxon>Eukaryota</taxon>
        <taxon>Viridiplantae</taxon>
        <taxon>Streptophyta</taxon>
        <taxon>Embryophyta</taxon>
        <taxon>Tracheophyta</taxon>
        <taxon>Spermatophyta</taxon>
        <taxon>Magnoliopsida</taxon>
        <taxon>Liliopsida</taxon>
        <taxon>Dioscoreales</taxon>
        <taxon>Dioscoreaceae</taxon>
        <taxon>Dioscorea</taxon>
    </lineage>
</organism>
<evidence type="ECO:0000256" key="4">
    <source>
        <dbReference type="ARBA" id="ARBA00022801"/>
    </source>
</evidence>
<evidence type="ECO:0000256" key="7">
    <source>
        <dbReference type="ARBA" id="ARBA00023295"/>
    </source>
</evidence>
<keyword evidence="4" id="KW-0378">Hydrolase</keyword>
<keyword evidence="9" id="KW-0732">Signal</keyword>
<dbReference type="EMBL" id="JAGGNH010000003">
    <property type="protein sequence ID" value="KAJ0977226.1"/>
    <property type="molecule type" value="Genomic_DNA"/>
</dbReference>
<dbReference type="InterPro" id="IPR001701">
    <property type="entry name" value="Glyco_hydro_9"/>
</dbReference>
<comment type="catalytic activity">
    <reaction evidence="1">
        <text>Endohydrolysis of (1-&gt;4)-beta-D-glucosidic linkages in cellulose, lichenin and cereal beta-D-glucans.</text>
        <dbReference type="EC" id="3.2.1.4"/>
    </reaction>
</comment>
<evidence type="ECO:0000256" key="6">
    <source>
        <dbReference type="ARBA" id="ARBA00023277"/>
    </source>
</evidence>
<dbReference type="InterPro" id="IPR012341">
    <property type="entry name" value="6hp_glycosidase-like_sf"/>
</dbReference>
<proteinExistence type="inferred from homology"/>
<feature type="signal peptide" evidence="9">
    <location>
        <begin position="1"/>
        <end position="22"/>
    </location>
</feature>
<feature type="domain" description="Glycoside hydrolase family 9" evidence="10">
    <location>
        <begin position="26"/>
        <end position="469"/>
    </location>
</feature>
<dbReference type="SUPFAM" id="SSF48208">
    <property type="entry name" value="Six-hairpin glycosidases"/>
    <property type="match status" value="1"/>
</dbReference>
<accession>A0A9D5CPF7</accession>
<dbReference type="PANTHER" id="PTHR22298">
    <property type="entry name" value="ENDO-1,4-BETA-GLUCANASE"/>
    <property type="match status" value="1"/>
</dbReference>
<keyword evidence="5" id="KW-0136">Cellulose degradation</keyword>